<dbReference type="AlphaFoldDB" id="A0A432WHX8"/>
<evidence type="ECO:0000313" key="2">
    <source>
        <dbReference type="EMBL" id="RUO33400.1"/>
    </source>
</evidence>
<feature type="domain" description="DUF1543" evidence="1">
    <location>
        <begin position="86"/>
        <end position="137"/>
    </location>
</feature>
<name>A0A432WHX8_9GAMM</name>
<gene>
    <name evidence="2" type="ORF">CWE14_08170</name>
</gene>
<dbReference type="Proteomes" id="UP000287823">
    <property type="component" value="Unassembled WGS sequence"/>
</dbReference>
<feature type="domain" description="DUF1543" evidence="1">
    <location>
        <begin position="11"/>
        <end position="62"/>
    </location>
</feature>
<reference evidence="2 3" key="1">
    <citation type="journal article" date="2011" name="Front. Microbiol.">
        <title>Genomic signatures of strain selection and enhancement in Bacillus atrophaeus var. globigii, a historical biowarfare simulant.</title>
        <authorList>
            <person name="Gibbons H.S."/>
            <person name="Broomall S.M."/>
            <person name="McNew L.A."/>
            <person name="Daligault H."/>
            <person name="Chapman C."/>
            <person name="Bruce D."/>
            <person name="Karavis M."/>
            <person name="Krepps M."/>
            <person name="McGregor P.A."/>
            <person name="Hong C."/>
            <person name="Park K.H."/>
            <person name="Akmal A."/>
            <person name="Feldman A."/>
            <person name="Lin J.S."/>
            <person name="Chang W.E."/>
            <person name="Higgs B.W."/>
            <person name="Demirev P."/>
            <person name="Lindquist J."/>
            <person name="Liem A."/>
            <person name="Fochler E."/>
            <person name="Read T.D."/>
            <person name="Tapia R."/>
            <person name="Johnson S."/>
            <person name="Bishop-Lilly K.A."/>
            <person name="Detter C."/>
            <person name="Han C."/>
            <person name="Sozhamannan S."/>
            <person name="Rosenzweig C.N."/>
            <person name="Skowronski E.W."/>
        </authorList>
    </citation>
    <scope>NUCLEOTIDE SEQUENCE [LARGE SCALE GENOMIC DNA]</scope>
    <source>
        <strain evidence="2 3">Y4G10-17</strain>
    </source>
</reference>
<proteinExistence type="predicted"/>
<organism evidence="2 3">
    <name type="scientific">Aliidiomarina soli</name>
    <dbReference type="NCBI Taxonomy" id="1928574"/>
    <lineage>
        <taxon>Bacteria</taxon>
        <taxon>Pseudomonadati</taxon>
        <taxon>Pseudomonadota</taxon>
        <taxon>Gammaproteobacteria</taxon>
        <taxon>Alteromonadales</taxon>
        <taxon>Idiomarinaceae</taxon>
        <taxon>Aliidiomarina</taxon>
    </lineage>
</organism>
<accession>A0A432WHX8</accession>
<sequence>MVYLGGSAPGANIELHDIRFVIATTIEQSYPELKRQWFGDKKSVHMDSYLHVHHVDGYRVELSEQPVAQSRRLYFVNFGGYFPGQMAEFHDFTLVVAGSPVEAKALAKAKVINAGLAGAEQLHKDDLLAVDDCLTLDLIDGYYIDLQHDGESQPLEPDWMGYQPLP</sequence>
<dbReference type="InterPro" id="IPR011440">
    <property type="entry name" value="DUF1543"/>
</dbReference>
<dbReference type="Gene3D" id="3.10.20.10">
    <property type="match status" value="2"/>
</dbReference>
<dbReference type="Pfam" id="PF07566">
    <property type="entry name" value="DUF1543"/>
    <property type="match status" value="2"/>
</dbReference>
<keyword evidence="3" id="KW-1185">Reference proteome</keyword>
<comment type="caution">
    <text evidence="2">The sequence shown here is derived from an EMBL/GenBank/DDBJ whole genome shotgun (WGS) entry which is preliminary data.</text>
</comment>
<evidence type="ECO:0000313" key="3">
    <source>
        <dbReference type="Proteomes" id="UP000287823"/>
    </source>
</evidence>
<dbReference type="EMBL" id="PIPO01000003">
    <property type="protein sequence ID" value="RUO33400.1"/>
    <property type="molecule type" value="Genomic_DNA"/>
</dbReference>
<evidence type="ECO:0000259" key="1">
    <source>
        <dbReference type="Pfam" id="PF07566"/>
    </source>
</evidence>
<protein>
    <submittedName>
        <fullName evidence="2">DUF1543 domain-containing protein</fullName>
    </submittedName>
</protein>